<evidence type="ECO:0000313" key="10">
    <source>
        <dbReference type="Proteomes" id="UP000234857"/>
    </source>
</evidence>
<dbReference type="InterPro" id="IPR000943">
    <property type="entry name" value="RNA_pol_sigma70"/>
</dbReference>
<organism evidence="9 10">
    <name type="scientific">Muiribacterium halophilum</name>
    <dbReference type="NCBI Taxonomy" id="2053465"/>
    <lineage>
        <taxon>Bacteria</taxon>
        <taxon>Candidatus Muiribacteriota</taxon>
        <taxon>Candidatus Muiribacteriia</taxon>
        <taxon>Candidatus Muiribacteriales</taxon>
        <taxon>Candidatus Muiribacteriaceae</taxon>
        <taxon>Candidatus Muiribacterium</taxon>
    </lineage>
</organism>
<dbReference type="NCBIfam" id="TIGR02937">
    <property type="entry name" value="sigma70-ECF"/>
    <property type="match status" value="1"/>
</dbReference>
<dbReference type="PRINTS" id="PR00046">
    <property type="entry name" value="SIGMA70FCT"/>
</dbReference>
<dbReference type="AlphaFoldDB" id="A0A2N5ZH71"/>
<name>A0A2N5ZH71_MUIH1</name>
<keyword evidence="1 5" id="KW-0805">Transcription regulation</keyword>
<dbReference type="InterPro" id="IPR013324">
    <property type="entry name" value="RNA_pol_sigma_r3/r4-like"/>
</dbReference>
<dbReference type="GO" id="GO:0016987">
    <property type="term" value="F:sigma factor activity"/>
    <property type="evidence" value="ECO:0007669"/>
    <property type="project" value="UniProtKB-KW"/>
</dbReference>
<evidence type="ECO:0000256" key="5">
    <source>
        <dbReference type="RuleBase" id="RU362124"/>
    </source>
</evidence>
<comment type="function">
    <text evidence="5">Sigma factors are initiation factors that promote the attachment of RNA polymerase to specific initiation sites and are then released.</text>
</comment>
<evidence type="ECO:0000259" key="7">
    <source>
        <dbReference type="PROSITE" id="PS00715"/>
    </source>
</evidence>
<gene>
    <name evidence="9" type="ORF">C0601_05875</name>
</gene>
<evidence type="ECO:0000256" key="4">
    <source>
        <dbReference type="ARBA" id="ARBA00023163"/>
    </source>
</evidence>
<keyword evidence="2 5" id="KW-0731">Sigma factor</keyword>
<evidence type="ECO:0000256" key="6">
    <source>
        <dbReference type="SAM" id="MobiDB-lite"/>
    </source>
</evidence>
<dbReference type="GO" id="GO:0006352">
    <property type="term" value="P:DNA-templated transcription initiation"/>
    <property type="evidence" value="ECO:0007669"/>
    <property type="project" value="InterPro"/>
</dbReference>
<dbReference type="InterPro" id="IPR007627">
    <property type="entry name" value="RNA_pol_sigma70_r2"/>
</dbReference>
<dbReference type="SUPFAM" id="SSF88659">
    <property type="entry name" value="Sigma3 and sigma4 domains of RNA polymerase sigma factors"/>
    <property type="match status" value="2"/>
</dbReference>
<evidence type="ECO:0000259" key="8">
    <source>
        <dbReference type="PROSITE" id="PS00716"/>
    </source>
</evidence>
<reference evidence="9 10" key="1">
    <citation type="submission" date="2017-11" db="EMBL/GenBank/DDBJ databases">
        <title>Genome-resolved metagenomics identifies genetic mobility, metabolic interactions, and unexpected diversity in perchlorate-reducing communities.</title>
        <authorList>
            <person name="Barnum T.P."/>
            <person name="Figueroa I.A."/>
            <person name="Carlstrom C.I."/>
            <person name="Lucas L.N."/>
            <person name="Engelbrektson A.L."/>
            <person name="Coates J.D."/>
        </authorList>
    </citation>
    <scope>NUCLEOTIDE SEQUENCE [LARGE SCALE GENOMIC DNA]</scope>
    <source>
        <strain evidence="9">BM706</strain>
    </source>
</reference>
<dbReference type="Proteomes" id="UP000234857">
    <property type="component" value="Unassembled WGS sequence"/>
</dbReference>
<dbReference type="Pfam" id="PF04545">
    <property type="entry name" value="Sigma70_r4"/>
    <property type="match status" value="1"/>
</dbReference>
<protein>
    <recommendedName>
        <fullName evidence="5">RNA polymerase sigma factor</fullName>
    </recommendedName>
</protein>
<evidence type="ECO:0000256" key="1">
    <source>
        <dbReference type="ARBA" id="ARBA00023015"/>
    </source>
</evidence>
<feature type="domain" description="RNA polymerase sigma-70" evidence="8">
    <location>
        <begin position="270"/>
        <end position="296"/>
    </location>
</feature>
<dbReference type="Pfam" id="PF00140">
    <property type="entry name" value="Sigma70_r1_2"/>
    <property type="match status" value="1"/>
</dbReference>
<feature type="domain" description="RNA polymerase sigma-70" evidence="7">
    <location>
        <begin position="101"/>
        <end position="114"/>
    </location>
</feature>
<accession>A0A2N5ZH71</accession>
<sequence length="310" mass="36236">MGKTSDKNKKNENKIKDNITVKSIKEKKQSSKDKKFSEDTVNSYLKKLNDTGLLSKEEEKELAKQISRGDQEARQLLIQANLRLVVSIAKKYSNRGLLFLDLIQEGNIGLIKSIEKFDYKMGFRFSTYATWWIKQSIIRAISDQAKTIRLPIHVIDIINKYRKIVRKHTENGKKDFTISDIAKEMEIKEEKLKDILVFMQEPLSLDVPVKSDEDSVFGDFITDYKFEKPEDTVFNNILREEIKQVLSELNEQEKTVILLRFGLEDAEPKTLEEIGKVLGVTRERVRQIEVKALRKLKNYKNRLKFQDFLK</sequence>
<dbReference type="InterPro" id="IPR009042">
    <property type="entry name" value="RNA_pol_sigma70_r1_2"/>
</dbReference>
<dbReference type="FunFam" id="1.10.601.10:FF:000001">
    <property type="entry name" value="RNA polymerase sigma factor SigA"/>
    <property type="match status" value="1"/>
</dbReference>
<dbReference type="GO" id="GO:0003677">
    <property type="term" value="F:DNA binding"/>
    <property type="evidence" value="ECO:0007669"/>
    <property type="project" value="UniProtKB-KW"/>
</dbReference>
<dbReference type="InterPro" id="IPR014284">
    <property type="entry name" value="RNA_pol_sigma-70_dom"/>
</dbReference>
<dbReference type="InterPro" id="IPR036388">
    <property type="entry name" value="WH-like_DNA-bd_sf"/>
</dbReference>
<evidence type="ECO:0000256" key="3">
    <source>
        <dbReference type="ARBA" id="ARBA00023125"/>
    </source>
</evidence>
<evidence type="ECO:0000256" key="2">
    <source>
        <dbReference type="ARBA" id="ARBA00023082"/>
    </source>
</evidence>
<keyword evidence="4 5" id="KW-0804">Transcription</keyword>
<keyword evidence="3 5" id="KW-0238">DNA-binding</keyword>
<dbReference type="InterPro" id="IPR007630">
    <property type="entry name" value="RNA_pol_sigma70_r4"/>
</dbReference>
<comment type="caution">
    <text evidence="9">The sequence shown here is derived from an EMBL/GenBank/DDBJ whole genome shotgun (WGS) entry which is preliminary data.</text>
</comment>
<comment type="similarity">
    <text evidence="5">Belongs to the sigma-70 factor family.</text>
</comment>
<dbReference type="InterPro" id="IPR050239">
    <property type="entry name" value="Sigma-70_RNA_pol_init_factors"/>
</dbReference>
<evidence type="ECO:0000313" key="9">
    <source>
        <dbReference type="EMBL" id="PLX18009.1"/>
    </source>
</evidence>
<dbReference type="EMBL" id="PKTG01000075">
    <property type="protein sequence ID" value="PLX18009.1"/>
    <property type="molecule type" value="Genomic_DNA"/>
</dbReference>
<dbReference type="Gene3D" id="1.10.10.10">
    <property type="entry name" value="Winged helix-like DNA-binding domain superfamily/Winged helix DNA-binding domain"/>
    <property type="match status" value="2"/>
</dbReference>
<dbReference type="InterPro" id="IPR007624">
    <property type="entry name" value="RNA_pol_sigma70_r3"/>
</dbReference>
<dbReference type="InterPro" id="IPR013325">
    <property type="entry name" value="RNA_pol_sigma_r2"/>
</dbReference>
<dbReference type="PANTHER" id="PTHR30603:SF47">
    <property type="entry name" value="RNA POLYMERASE SIGMA FACTOR SIGD, CHLOROPLASTIC"/>
    <property type="match status" value="1"/>
</dbReference>
<dbReference type="Pfam" id="PF04542">
    <property type="entry name" value="Sigma70_r2"/>
    <property type="match status" value="1"/>
</dbReference>
<proteinExistence type="inferred from homology"/>
<dbReference type="PROSITE" id="PS00715">
    <property type="entry name" value="SIGMA70_1"/>
    <property type="match status" value="1"/>
</dbReference>
<dbReference type="SUPFAM" id="SSF88946">
    <property type="entry name" value="Sigma2 domain of RNA polymerase sigma factors"/>
    <property type="match status" value="1"/>
</dbReference>
<dbReference type="Pfam" id="PF04539">
    <property type="entry name" value="Sigma70_r3"/>
    <property type="match status" value="1"/>
</dbReference>
<feature type="region of interest" description="Disordered" evidence="6">
    <location>
        <begin position="1"/>
        <end position="38"/>
    </location>
</feature>
<dbReference type="PANTHER" id="PTHR30603">
    <property type="entry name" value="RNA POLYMERASE SIGMA FACTOR RPO"/>
    <property type="match status" value="1"/>
</dbReference>
<dbReference type="PROSITE" id="PS00716">
    <property type="entry name" value="SIGMA70_2"/>
    <property type="match status" value="1"/>
</dbReference>
<dbReference type="CDD" id="cd06171">
    <property type="entry name" value="Sigma70_r4"/>
    <property type="match status" value="1"/>
</dbReference>
<dbReference type="Gene3D" id="1.10.601.10">
    <property type="entry name" value="RNA Polymerase Primary Sigma Factor"/>
    <property type="match status" value="1"/>
</dbReference>